<feature type="region of interest" description="Disordered" evidence="1">
    <location>
        <begin position="303"/>
        <end position="329"/>
    </location>
</feature>
<reference evidence="2 3" key="1">
    <citation type="submission" date="2016-07" db="EMBL/GenBank/DDBJ databases">
        <title>Enhancement of antibiotic productionsby engineered nitrateutilization in actinobacteria.</title>
        <authorList>
            <person name="Meng S.C."/>
        </authorList>
    </citation>
    <scope>NUCLEOTIDE SEQUENCE [LARGE SCALE GENOMIC DNA]</scope>
    <source>
        <strain evidence="2 3">NRRL 2936</strain>
    </source>
</reference>
<gene>
    <name evidence="2" type="ORF">SLINC_7936</name>
</gene>
<dbReference type="Proteomes" id="UP000092598">
    <property type="component" value="Chromosome"/>
</dbReference>
<dbReference type="InterPro" id="IPR040871">
    <property type="entry name" value="HopA1"/>
</dbReference>
<evidence type="ECO:0000313" key="3">
    <source>
        <dbReference type="Proteomes" id="UP000092598"/>
    </source>
</evidence>
<evidence type="ECO:0000256" key="1">
    <source>
        <dbReference type="SAM" id="MobiDB-lite"/>
    </source>
</evidence>
<dbReference type="KEGG" id="sls:SLINC_7936"/>
<dbReference type="Pfam" id="PF17914">
    <property type="entry name" value="HopA1"/>
    <property type="match status" value="1"/>
</dbReference>
<dbReference type="RefSeq" id="WP_159425396.1">
    <property type="nucleotide sequence ID" value="NZ_CP016438.1"/>
</dbReference>
<dbReference type="AlphaFoldDB" id="A0A1B1MNH2"/>
<proteinExistence type="predicted"/>
<evidence type="ECO:0000313" key="2">
    <source>
        <dbReference type="EMBL" id="ANS70160.1"/>
    </source>
</evidence>
<name>A0A1B1MNH2_STRLN</name>
<organism evidence="2 3">
    <name type="scientific">Streptomyces lincolnensis</name>
    <dbReference type="NCBI Taxonomy" id="1915"/>
    <lineage>
        <taxon>Bacteria</taxon>
        <taxon>Bacillati</taxon>
        <taxon>Actinomycetota</taxon>
        <taxon>Actinomycetes</taxon>
        <taxon>Kitasatosporales</taxon>
        <taxon>Streptomycetaceae</taxon>
        <taxon>Streptomyces</taxon>
    </lineage>
</organism>
<sequence length="329" mass="35266">MSQAGDLLLPELECALEKIELQSDGMVAHVDGHKLEANSPRHLSVLLRWSLYDFLHSGRGPDTYKSKDVARNAALEAELARVMPHQETITSARVDGRGDGELLASIDGTRIWVPEHRKLADAPGGGEVVYLSMPAARPALSPGFFLADGSRGRSVRKPVLRVYAHVRSIDAVPGVWAAALRCLEDKGVPYRAKVASSPLLLPRRDALVVFLGPDGWDAAPDIVDALDGLPGLGDEVSVFARRLAPGVSMAWHPFARRSRGPSGLSFGQHRATAVAQGLVDHAIGTHGGSRAEAVADAMREAGIDPADPFRHDDSPELDFARTDQRSALG</sequence>
<dbReference type="PATRIC" id="fig|1915.4.peg.8732"/>
<dbReference type="STRING" id="1915.SLINC_7936"/>
<dbReference type="EMBL" id="CP016438">
    <property type="protein sequence ID" value="ANS70160.1"/>
    <property type="molecule type" value="Genomic_DNA"/>
</dbReference>
<protein>
    <submittedName>
        <fullName evidence="2">Uncharacterized protein</fullName>
    </submittedName>
</protein>
<accession>A0A1B1MNH2</accession>
<keyword evidence="3" id="KW-1185">Reference proteome</keyword>